<reference evidence="3" key="1">
    <citation type="submission" date="2022-01" db="EMBL/GenBank/DDBJ databases">
        <authorList>
            <person name="King R."/>
        </authorList>
    </citation>
    <scope>NUCLEOTIDE SEQUENCE</scope>
</reference>
<name>A0A9P0G8Z9_9CUCU</name>
<keyword evidence="1" id="KW-1133">Transmembrane helix</keyword>
<dbReference type="PANTHER" id="PTHR21177">
    <property type="entry name" value="IP06524P-RELATED"/>
    <property type="match status" value="1"/>
</dbReference>
<keyword evidence="1" id="KW-0472">Membrane</keyword>
<gene>
    <name evidence="3" type="ORF">PSYICH_LOCUS2734</name>
</gene>
<evidence type="ECO:0000313" key="4">
    <source>
        <dbReference type="Proteomes" id="UP001153636"/>
    </source>
</evidence>
<evidence type="ECO:0000259" key="2">
    <source>
        <dbReference type="Pfam" id="PF16033"/>
    </source>
</evidence>
<dbReference type="EMBL" id="OV651823">
    <property type="protein sequence ID" value="CAH1101315.1"/>
    <property type="molecule type" value="Genomic_DNA"/>
</dbReference>
<sequence>MVFRNDVLVKIVIISAVLGSTLCQIMFPELPTQRLDSDNTQERVPLYAPNICPENQLLYPGYQEHDWVCDCGPTYIYYPPKDSCYPAYRQGPCKNGEHLIIQPGDIIPSCVKNPCEDGFARYKGTCYEMGRPNGPCRPIKEGGGIFDVNATNLVVHCLKGTDRLSLFSLPKLCTPGSKRDSNGVCRVIYN</sequence>
<feature type="domain" description="DUF4789" evidence="2">
    <location>
        <begin position="52"/>
        <end position="136"/>
    </location>
</feature>
<organism evidence="3 4">
    <name type="scientific">Psylliodes chrysocephalus</name>
    <dbReference type="NCBI Taxonomy" id="3402493"/>
    <lineage>
        <taxon>Eukaryota</taxon>
        <taxon>Metazoa</taxon>
        <taxon>Ecdysozoa</taxon>
        <taxon>Arthropoda</taxon>
        <taxon>Hexapoda</taxon>
        <taxon>Insecta</taxon>
        <taxon>Pterygota</taxon>
        <taxon>Neoptera</taxon>
        <taxon>Endopterygota</taxon>
        <taxon>Coleoptera</taxon>
        <taxon>Polyphaga</taxon>
        <taxon>Cucujiformia</taxon>
        <taxon>Chrysomeloidea</taxon>
        <taxon>Chrysomelidae</taxon>
        <taxon>Galerucinae</taxon>
        <taxon>Alticini</taxon>
        <taxon>Psylliodes</taxon>
    </lineage>
</organism>
<dbReference type="AlphaFoldDB" id="A0A9P0G8Z9"/>
<feature type="transmembrane region" description="Helical" evidence="1">
    <location>
        <begin position="7"/>
        <end position="27"/>
    </location>
</feature>
<proteinExistence type="predicted"/>
<keyword evidence="1" id="KW-0812">Transmembrane</keyword>
<dbReference type="Pfam" id="PF16033">
    <property type="entry name" value="DUF4789"/>
    <property type="match status" value="1"/>
</dbReference>
<dbReference type="OrthoDB" id="6338576at2759"/>
<keyword evidence="4" id="KW-1185">Reference proteome</keyword>
<dbReference type="PANTHER" id="PTHR21177:SF4">
    <property type="entry name" value="IP06524P"/>
    <property type="match status" value="1"/>
</dbReference>
<evidence type="ECO:0000256" key="1">
    <source>
        <dbReference type="SAM" id="Phobius"/>
    </source>
</evidence>
<accession>A0A9P0G8Z9</accession>
<dbReference type="InterPro" id="IPR031993">
    <property type="entry name" value="DUF4789"/>
</dbReference>
<protein>
    <recommendedName>
        <fullName evidence="2">DUF4789 domain-containing protein</fullName>
    </recommendedName>
</protein>
<dbReference type="Proteomes" id="UP001153636">
    <property type="component" value="Chromosome 11"/>
</dbReference>
<evidence type="ECO:0000313" key="3">
    <source>
        <dbReference type="EMBL" id="CAH1101315.1"/>
    </source>
</evidence>